<evidence type="ECO:0000313" key="3">
    <source>
        <dbReference type="Proteomes" id="UP001595690"/>
    </source>
</evidence>
<dbReference type="RefSeq" id="WP_382372059.1">
    <property type="nucleotide sequence ID" value="NZ_JBHRZI010000011.1"/>
</dbReference>
<dbReference type="Proteomes" id="UP001595690">
    <property type="component" value="Unassembled WGS sequence"/>
</dbReference>
<dbReference type="Pfam" id="PF16291">
    <property type="entry name" value="DUF4937"/>
    <property type="match status" value="1"/>
</dbReference>
<dbReference type="InterPro" id="IPR032555">
    <property type="entry name" value="DUF4937"/>
</dbReference>
<organism evidence="2 3">
    <name type="scientific">Lentzea rhizosphaerae</name>
    <dbReference type="NCBI Taxonomy" id="2041025"/>
    <lineage>
        <taxon>Bacteria</taxon>
        <taxon>Bacillati</taxon>
        <taxon>Actinomycetota</taxon>
        <taxon>Actinomycetes</taxon>
        <taxon>Pseudonocardiales</taxon>
        <taxon>Pseudonocardiaceae</taxon>
        <taxon>Lentzea</taxon>
    </lineage>
</organism>
<gene>
    <name evidence="2" type="ORF">ACFOWZ_12605</name>
</gene>
<comment type="caution">
    <text evidence="2">The sequence shown here is derived from an EMBL/GenBank/DDBJ whole genome shotgun (WGS) entry which is preliminary data.</text>
</comment>
<evidence type="ECO:0000313" key="2">
    <source>
        <dbReference type="EMBL" id="MFC3892314.1"/>
    </source>
</evidence>
<proteinExistence type="predicted"/>
<sequence>MLAKWITCDVPVGARDRFVAAQQRWSVIADQPGLIGQVGGWDSRTGRAHVLALWADADSHQAFLQGRHDSVADAGVYSEIAVSHGEVVLTMPGTAPTVAEAMDGGLLRVADCHLAPGAAEHFLAVQREVWAPAMASAGVLGGVFARLAEHRYLVATFWPDVETHGRYAEEVPRLRARAAADDDIASMSGRVLELEPSWRVRTRSAPAAALTFGEDRGWSVP</sequence>
<keyword evidence="3" id="KW-1185">Reference proteome</keyword>
<dbReference type="SUPFAM" id="SSF54909">
    <property type="entry name" value="Dimeric alpha+beta barrel"/>
    <property type="match status" value="2"/>
</dbReference>
<dbReference type="InterPro" id="IPR011008">
    <property type="entry name" value="Dimeric_a/b-barrel"/>
</dbReference>
<dbReference type="EMBL" id="JBHRZI010000011">
    <property type="protein sequence ID" value="MFC3892314.1"/>
    <property type="molecule type" value="Genomic_DNA"/>
</dbReference>
<protein>
    <submittedName>
        <fullName evidence="2">DUF4937 domain-containing protein</fullName>
    </submittedName>
</protein>
<evidence type="ECO:0000259" key="1">
    <source>
        <dbReference type="Pfam" id="PF16291"/>
    </source>
</evidence>
<name>A0ABV8BRJ8_9PSEU</name>
<feature type="domain" description="DUF4937" evidence="1">
    <location>
        <begin position="2"/>
        <end position="80"/>
    </location>
</feature>
<accession>A0ABV8BRJ8</accession>
<reference evidence="3" key="1">
    <citation type="journal article" date="2019" name="Int. J. Syst. Evol. Microbiol.">
        <title>The Global Catalogue of Microorganisms (GCM) 10K type strain sequencing project: providing services to taxonomists for standard genome sequencing and annotation.</title>
        <authorList>
            <consortium name="The Broad Institute Genomics Platform"/>
            <consortium name="The Broad Institute Genome Sequencing Center for Infectious Disease"/>
            <person name="Wu L."/>
            <person name="Ma J."/>
        </authorList>
    </citation>
    <scope>NUCLEOTIDE SEQUENCE [LARGE SCALE GENOMIC DNA]</scope>
    <source>
        <strain evidence="3">CGMCC 4.7405</strain>
    </source>
</reference>